<protein>
    <submittedName>
        <fullName evidence="1">Uncharacterized protein</fullName>
    </submittedName>
</protein>
<proteinExistence type="predicted"/>
<name>A0A0E9USV3_ANGAN</name>
<accession>A0A0E9USV3</accession>
<organism evidence="1">
    <name type="scientific">Anguilla anguilla</name>
    <name type="common">European freshwater eel</name>
    <name type="synonym">Muraena anguilla</name>
    <dbReference type="NCBI Taxonomy" id="7936"/>
    <lineage>
        <taxon>Eukaryota</taxon>
        <taxon>Metazoa</taxon>
        <taxon>Chordata</taxon>
        <taxon>Craniata</taxon>
        <taxon>Vertebrata</taxon>
        <taxon>Euteleostomi</taxon>
        <taxon>Actinopterygii</taxon>
        <taxon>Neopterygii</taxon>
        <taxon>Teleostei</taxon>
        <taxon>Anguilliformes</taxon>
        <taxon>Anguillidae</taxon>
        <taxon>Anguilla</taxon>
    </lineage>
</organism>
<reference evidence="1" key="2">
    <citation type="journal article" date="2015" name="Fish Shellfish Immunol.">
        <title>Early steps in the European eel (Anguilla anguilla)-Vibrio vulnificus interaction in the gills: Role of the RtxA13 toxin.</title>
        <authorList>
            <person name="Callol A."/>
            <person name="Pajuelo D."/>
            <person name="Ebbesson L."/>
            <person name="Teles M."/>
            <person name="MacKenzie S."/>
            <person name="Amaro C."/>
        </authorList>
    </citation>
    <scope>NUCLEOTIDE SEQUENCE</scope>
</reference>
<dbReference type="AlphaFoldDB" id="A0A0E9USV3"/>
<dbReference type="EMBL" id="GBXM01039628">
    <property type="protein sequence ID" value="JAH68949.1"/>
    <property type="molecule type" value="Transcribed_RNA"/>
</dbReference>
<evidence type="ECO:0000313" key="1">
    <source>
        <dbReference type="EMBL" id="JAH68949.1"/>
    </source>
</evidence>
<sequence length="40" mass="4537">MLGSKLYWNTSKLSELKVTVSVCGQLKAFVVSSEKDCFFY</sequence>
<reference evidence="1" key="1">
    <citation type="submission" date="2014-11" db="EMBL/GenBank/DDBJ databases">
        <authorList>
            <person name="Amaro Gonzalez C."/>
        </authorList>
    </citation>
    <scope>NUCLEOTIDE SEQUENCE</scope>
</reference>